<comment type="caution">
    <text evidence="7">The sequence shown here is derived from an EMBL/GenBank/DDBJ whole genome shotgun (WGS) entry which is preliminary data.</text>
</comment>
<organism evidence="7 8">
    <name type="scientific">Acetivibrio ethanolgignens</name>
    <dbReference type="NCBI Taxonomy" id="290052"/>
    <lineage>
        <taxon>Bacteria</taxon>
        <taxon>Bacillati</taxon>
        <taxon>Bacillota</taxon>
        <taxon>Clostridia</taxon>
        <taxon>Eubacteriales</taxon>
        <taxon>Oscillospiraceae</taxon>
        <taxon>Acetivibrio</taxon>
    </lineage>
</organism>
<dbReference type="Gene3D" id="1.10.1740.10">
    <property type="match status" value="1"/>
</dbReference>
<keyword evidence="4" id="KW-0804">Transcription</keyword>
<dbReference type="OrthoDB" id="9782703at2"/>
<dbReference type="Pfam" id="PF04542">
    <property type="entry name" value="Sigma70_r2"/>
    <property type="match status" value="1"/>
</dbReference>
<evidence type="ECO:0008006" key="9">
    <source>
        <dbReference type="Google" id="ProtNLM"/>
    </source>
</evidence>
<dbReference type="InterPro" id="IPR007627">
    <property type="entry name" value="RNA_pol_sigma70_r2"/>
</dbReference>
<dbReference type="InterPro" id="IPR013324">
    <property type="entry name" value="RNA_pol_sigma_r3/r4-like"/>
</dbReference>
<proteinExistence type="inferred from homology"/>
<dbReference type="Pfam" id="PF08281">
    <property type="entry name" value="Sigma70_r4_2"/>
    <property type="match status" value="1"/>
</dbReference>
<dbReference type="STRING" id="290052.ASU35_04205"/>
<dbReference type="SUPFAM" id="SSF88659">
    <property type="entry name" value="Sigma3 and sigma4 domains of RNA polymerase sigma factors"/>
    <property type="match status" value="1"/>
</dbReference>
<evidence type="ECO:0000313" key="8">
    <source>
        <dbReference type="Proteomes" id="UP000054874"/>
    </source>
</evidence>
<keyword evidence="3" id="KW-0731">Sigma factor</keyword>
<dbReference type="GO" id="GO:0016987">
    <property type="term" value="F:sigma factor activity"/>
    <property type="evidence" value="ECO:0007669"/>
    <property type="project" value="UniProtKB-KW"/>
</dbReference>
<dbReference type="InterPro" id="IPR036388">
    <property type="entry name" value="WH-like_DNA-bd_sf"/>
</dbReference>
<dbReference type="RefSeq" id="WP_058354116.1">
    <property type="nucleotide sequence ID" value="NZ_CABMMD010000208.1"/>
</dbReference>
<reference evidence="7 8" key="1">
    <citation type="submission" date="2015-11" db="EMBL/GenBank/DDBJ databases">
        <title>Butyribacter intestini gen. nov., sp. nov., a butyric acid-producing bacterium of the family Lachnospiraceae isolated from the human faeces.</title>
        <authorList>
            <person name="Zou Y."/>
            <person name="Xue W."/>
            <person name="Luo G."/>
            <person name="Lv M."/>
        </authorList>
    </citation>
    <scope>NUCLEOTIDE SEQUENCE [LARGE SCALE GENOMIC DNA]</scope>
    <source>
        <strain evidence="7 8">ACET-33324</strain>
    </source>
</reference>
<dbReference type="Gene3D" id="1.10.10.10">
    <property type="entry name" value="Winged helix-like DNA-binding domain superfamily/Winged helix DNA-binding domain"/>
    <property type="match status" value="1"/>
</dbReference>
<evidence type="ECO:0000259" key="5">
    <source>
        <dbReference type="Pfam" id="PF04542"/>
    </source>
</evidence>
<dbReference type="InterPro" id="IPR039425">
    <property type="entry name" value="RNA_pol_sigma-70-like"/>
</dbReference>
<dbReference type="SUPFAM" id="SSF88946">
    <property type="entry name" value="Sigma2 domain of RNA polymerase sigma factors"/>
    <property type="match status" value="1"/>
</dbReference>
<dbReference type="InterPro" id="IPR014284">
    <property type="entry name" value="RNA_pol_sigma-70_dom"/>
</dbReference>
<dbReference type="PANTHER" id="PTHR43133">
    <property type="entry name" value="RNA POLYMERASE ECF-TYPE SIGMA FACTO"/>
    <property type="match status" value="1"/>
</dbReference>
<feature type="domain" description="RNA polymerase sigma-70 region 2" evidence="5">
    <location>
        <begin position="4"/>
        <end position="67"/>
    </location>
</feature>
<evidence type="ECO:0000313" key="7">
    <source>
        <dbReference type="EMBL" id="KSV57620.1"/>
    </source>
</evidence>
<comment type="similarity">
    <text evidence="1">Belongs to the sigma-70 factor family. ECF subfamily.</text>
</comment>
<dbReference type="PANTHER" id="PTHR43133:SF51">
    <property type="entry name" value="RNA POLYMERASE SIGMA FACTOR"/>
    <property type="match status" value="1"/>
</dbReference>
<dbReference type="Proteomes" id="UP000054874">
    <property type="component" value="Unassembled WGS sequence"/>
</dbReference>
<evidence type="ECO:0000256" key="3">
    <source>
        <dbReference type="ARBA" id="ARBA00023082"/>
    </source>
</evidence>
<feature type="domain" description="RNA polymerase sigma factor 70 region 4 type 2" evidence="6">
    <location>
        <begin position="91"/>
        <end position="142"/>
    </location>
</feature>
<dbReference type="AlphaFoldDB" id="A0A0V8QAU3"/>
<keyword evidence="8" id="KW-1185">Reference proteome</keyword>
<keyword evidence="2" id="KW-0805">Transcription regulation</keyword>
<evidence type="ECO:0000256" key="4">
    <source>
        <dbReference type="ARBA" id="ARBA00023163"/>
    </source>
</evidence>
<name>A0A0V8QAU3_9FIRM</name>
<gene>
    <name evidence="7" type="ORF">ASU35_04205</name>
</gene>
<evidence type="ECO:0000256" key="1">
    <source>
        <dbReference type="ARBA" id="ARBA00010641"/>
    </source>
</evidence>
<dbReference type="GO" id="GO:0003677">
    <property type="term" value="F:DNA binding"/>
    <property type="evidence" value="ECO:0007669"/>
    <property type="project" value="InterPro"/>
</dbReference>
<evidence type="ECO:0000256" key="2">
    <source>
        <dbReference type="ARBA" id="ARBA00023015"/>
    </source>
</evidence>
<dbReference type="InterPro" id="IPR013249">
    <property type="entry name" value="RNA_pol_sigma70_r4_t2"/>
</dbReference>
<dbReference type="EMBL" id="LNAM01000208">
    <property type="protein sequence ID" value="KSV57620.1"/>
    <property type="molecule type" value="Genomic_DNA"/>
</dbReference>
<dbReference type="GO" id="GO:0006352">
    <property type="term" value="P:DNA-templated transcription initiation"/>
    <property type="evidence" value="ECO:0007669"/>
    <property type="project" value="InterPro"/>
</dbReference>
<protein>
    <recommendedName>
        <fullName evidence="9">RNA polymerase subunit sigma</fullName>
    </recommendedName>
</protein>
<sequence>MEQYELVYKELYRLAYYYLGDVHEAEDAVMDTVLAAYESYGKLRNQAAFRNWIFKILVNQCKRRMRRFYEKQEELMEDSCIHEPDYTDKTYIQTVLQSLSEEERLIVSLIVFGGYKGEEVARVLKKKHSTIRSKYRRAIDKLKKQLEKET</sequence>
<evidence type="ECO:0000259" key="6">
    <source>
        <dbReference type="Pfam" id="PF08281"/>
    </source>
</evidence>
<dbReference type="NCBIfam" id="TIGR02937">
    <property type="entry name" value="sigma70-ECF"/>
    <property type="match status" value="1"/>
</dbReference>
<accession>A0A0V8QAU3</accession>
<dbReference type="InterPro" id="IPR013325">
    <property type="entry name" value="RNA_pol_sigma_r2"/>
</dbReference>